<organism evidence="11 12">
    <name type="scientific">Solanum bulbocastanum</name>
    <name type="common">Wild potato</name>
    <dbReference type="NCBI Taxonomy" id="147425"/>
    <lineage>
        <taxon>Eukaryota</taxon>
        <taxon>Viridiplantae</taxon>
        <taxon>Streptophyta</taxon>
        <taxon>Embryophyta</taxon>
        <taxon>Tracheophyta</taxon>
        <taxon>Spermatophyta</taxon>
        <taxon>Magnoliopsida</taxon>
        <taxon>eudicotyledons</taxon>
        <taxon>Gunneridae</taxon>
        <taxon>Pentapetalae</taxon>
        <taxon>asterids</taxon>
        <taxon>lamiids</taxon>
        <taxon>Solanales</taxon>
        <taxon>Solanaceae</taxon>
        <taxon>Solanoideae</taxon>
        <taxon>Solaneae</taxon>
        <taxon>Solanum</taxon>
    </lineage>
</organism>
<evidence type="ECO:0000256" key="5">
    <source>
        <dbReference type="ARBA" id="ARBA00022692"/>
    </source>
</evidence>
<evidence type="ECO:0000256" key="2">
    <source>
        <dbReference type="ARBA" id="ARBA00009592"/>
    </source>
</evidence>
<keyword evidence="5" id="KW-0812">Transmembrane</keyword>
<accession>A0AAN8U2Y7</accession>
<dbReference type="Pfam" id="PF00560">
    <property type="entry name" value="LRR_1"/>
    <property type="match status" value="1"/>
</dbReference>
<dbReference type="Proteomes" id="UP001371456">
    <property type="component" value="Unassembled WGS sequence"/>
</dbReference>
<comment type="similarity">
    <text evidence="2">Belongs to the RLP family.</text>
</comment>
<evidence type="ECO:0000313" key="12">
    <source>
        <dbReference type="Proteomes" id="UP001371456"/>
    </source>
</evidence>
<dbReference type="EMBL" id="JBANQN010000001">
    <property type="protein sequence ID" value="KAK6802419.1"/>
    <property type="molecule type" value="Genomic_DNA"/>
</dbReference>
<keyword evidence="7" id="KW-1133">Transmembrane helix</keyword>
<evidence type="ECO:0000256" key="9">
    <source>
        <dbReference type="ARBA" id="ARBA00023170"/>
    </source>
</evidence>
<dbReference type="PANTHER" id="PTHR27004">
    <property type="entry name" value="RECEPTOR-LIKE PROTEIN 12 ISOFORM X1"/>
    <property type="match status" value="1"/>
</dbReference>
<sequence>MGILPSLMILKLRSNKFHGPIKTSRTGNLFDQLQITDLSSNGFSGNLPESLSVNLHAMKKIDENMIGKEILDYDDSLTITTKGLDLTFARVLWRNSIVNRFEGPIPNIIGHLIGLRVLNLPHNVLEGHIPASLQNLSVLKSLDLSSNKINGEVPQQLISLTFSQSSCWMHSQRKTI</sequence>
<name>A0AAN8U2Y7_SOLBU</name>
<dbReference type="InterPro" id="IPR032675">
    <property type="entry name" value="LRR_dom_sf"/>
</dbReference>
<evidence type="ECO:0000256" key="6">
    <source>
        <dbReference type="ARBA" id="ARBA00022737"/>
    </source>
</evidence>
<dbReference type="SUPFAM" id="SSF52058">
    <property type="entry name" value="L domain-like"/>
    <property type="match status" value="1"/>
</dbReference>
<keyword evidence="12" id="KW-1185">Reference proteome</keyword>
<keyword evidence="4" id="KW-0433">Leucine-rich repeat</keyword>
<dbReference type="GO" id="GO:0005886">
    <property type="term" value="C:plasma membrane"/>
    <property type="evidence" value="ECO:0007669"/>
    <property type="project" value="UniProtKB-SubCell"/>
</dbReference>
<evidence type="ECO:0000256" key="7">
    <source>
        <dbReference type="ARBA" id="ARBA00022989"/>
    </source>
</evidence>
<dbReference type="AlphaFoldDB" id="A0AAN8U2Y7"/>
<keyword evidence="6" id="KW-0677">Repeat</keyword>
<evidence type="ECO:0000313" key="11">
    <source>
        <dbReference type="EMBL" id="KAK6802419.1"/>
    </source>
</evidence>
<dbReference type="Gene3D" id="3.80.10.10">
    <property type="entry name" value="Ribonuclease Inhibitor"/>
    <property type="match status" value="1"/>
</dbReference>
<protein>
    <submittedName>
        <fullName evidence="11">Uncharacterized protein</fullName>
    </submittedName>
</protein>
<comment type="caution">
    <text evidence="11">The sequence shown here is derived from an EMBL/GenBank/DDBJ whole genome shotgun (WGS) entry which is preliminary data.</text>
</comment>
<keyword evidence="10" id="KW-0325">Glycoprotein</keyword>
<evidence type="ECO:0000256" key="3">
    <source>
        <dbReference type="ARBA" id="ARBA00022475"/>
    </source>
</evidence>
<evidence type="ECO:0000256" key="4">
    <source>
        <dbReference type="ARBA" id="ARBA00022614"/>
    </source>
</evidence>
<evidence type="ECO:0000256" key="8">
    <source>
        <dbReference type="ARBA" id="ARBA00023136"/>
    </source>
</evidence>
<dbReference type="Pfam" id="PF13855">
    <property type="entry name" value="LRR_8"/>
    <property type="match status" value="1"/>
</dbReference>
<keyword evidence="8" id="KW-0472">Membrane</keyword>
<keyword evidence="3" id="KW-1003">Cell membrane</keyword>
<dbReference type="InterPro" id="IPR001611">
    <property type="entry name" value="Leu-rich_rpt"/>
</dbReference>
<gene>
    <name evidence="11" type="ORF">RDI58_000199</name>
</gene>
<evidence type="ECO:0000256" key="10">
    <source>
        <dbReference type="ARBA" id="ARBA00023180"/>
    </source>
</evidence>
<reference evidence="11 12" key="1">
    <citation type="submission" date="2024-02" db="EMBL/GenBank/DDBJ databases">
        <title>de novo genome assembly of Solanum bulbocastanum strain 11H21.</title>
        <authorList>
            <person name="Hosaka A.J."/>
        </authorList>
    </citation>
    <scope>NUCLEOTIDE SEQUENCE [LARGE SCALE GENOMIC DNA]</scope>
    <source>
        <tissue evidence="11">Young leaves</tissue>
    </source>
</reference>
<proteinExistence type="inferred from homology"/>
<evidence type="ECO:0000256" key="1">
    <source>
        <dbReference type="ARBA" id="ARBA00004251"/>
    </source>
</evidence>
<keyword evidence="9" id="KW-0675">Receptor</keyword>
<dbReference type="PANTHER" id="PTHR27004:SF398">
    <property type="entry name" value="LEUCINE-RICH REPEAT-CONTAINING N-TERMINAL PLANT-TYPE DOMAIN-CONTAINING PROTEIN"/>
    <property type="match status" value="1"/>
</dbReference>
<comment type="subcellular location">
    <subcellularLocation>
        <location evidence="1">Cell membrane</location>
        <topology evidence="1">Single-pass type I membrane protein</topology>
    </subcellularLocation>
</comment>